<feature type="compositionally biased region" description="Basic and acidic residues" evidence="1">
    <location>
        <begin position="23"/>
        <end position="33"/>
    </location>
</feature>
<dbReference type="AlphaFoldDB" id="A0A7X0RHN8"/>
<evidence type="ECO:0000313" key="2">
    <source>
        <dbReference type="EMBL" id="MBB6627233.1"/>
    </source>
</evidence>
<keyword evidence="3" id="KW-1185">Reference proteome</keyword>
<reference evidence="2 3" key="1">
    <citation type="submission" date="2020-08" db="EMBL/GenBank/DDBJ databases">
        <authorList>
            <person name="Seo M.-J."/>
        </authorList>
    </citation>
    <scope>NUCLEOTIDE SEQUENCE [LARGE SCALE GENOMIC DNA]</scope>
    <source>
        <strain evidence="2 3">KIGAM211</strain>
    </source>
</reference>
<evidence type="ECO:0000313" key="3">
    <source>
        <dbReference type="Proteomes" id="UP000523955"/>
    </source>
</evidence>
<sequence>MLVTGPRGTGAGSPADGPADEPTDGKPAETDWQRRKRLAAVFGDVLPDTTSDERDPGAGHRADGGREDPGETWLKAQVPPHHG</sequence>
<evidence type="ECO:0000256" key="1">
    <source>
        <dbReference type="SAM" id="MobiDB-lite"/>
    </source>
</evidence>
<dbReference type="EMBL" id="JACKXE010000001">
    <property type="protein sequence ID" value="MBB6627233.1"/>
    <property type="molecule type" value="Genomic_DNA"/>
</dbReference>
<accession>A0A7X0RHN8</accession>
<feature type="region of interest" description="Disordered" evidence="1">
    <location>
        <begin position="1"/>
        <end position="83"/>
    </location>
</feature>
<proteinExistence type="predicted"/>
<name>A0A7X0RHN8_9ACTN</name>
<comment type="caution">
    <text evidence="2">The sequence shown here is derived from an EMBL/GenBank/DDBJ whole genome shotgun (WGS) entry which is preliminary data.</text>
</comment>
<feature type="compositionally biased region" description="Basic and acidic residues" evidence="1">
    <location>
        <begin position="51"/>
        <end position="69"/>
    </location>
</feature>
<protein>
    <submittedName>
        <fullName evidence="2">Uncharacterized protein</fullName>
    </submittedName>
</protein>
<gene>
    <name evidence="2" type="ORF">H5V45_07850</name>
</gene>
<dbReference type="Proteomes" id="UP000523955">
    <property type="component" value="Unassembled WGS sequence"/>
</dbReference>
<organism evidence="2 3">
    <name type="scientific">Nocardioides luti</name>
    <dbReference type="NCBI Taxonomy" id="2761101"/>
    <lineage>
        <taxon>Bacteria</taxon>
        <taxon>Bacillati</taxon>
        <taxon>Actinomycetota</taxon>
        <taxon>Actinomycetes</taxon>
        <taxon>Propionibacteriales</taxon>
        <taxon>Nocardioidaceae</taxon>
        <taxon>Nocardioides</taxon>
    </lineage>
</organism>